<proteinExistence type="predicted"/>
<name>A0AC34GPR3_9BILA</name>
<sequence>MTFKYKDKIKNNHQEREPRTRNSRRQQYSVGDNNDQDAINSVTIDEISSDGELVTLISSSPITDEFTNSSTETILNADDSYQFSNSTSSPEDLPPPEKKFRRMQVGVGNSTNAPSQATTTTSTTANTNGRSVGERLKERQKELLANNVHNNSNNHSMPSCSNSVRTSRTTLPSENKQKRELPQLTDQQRNTLRVITQYLKGIGMHDTVETLADESGCRAENPLATRLREDIQVENWADALAIIDQFKDKISNKDYLTLRAALVEELMKNYITKGDFLAVLICLQKEYPKEKEFGERRKYFAQLLADDPEEVSKHFQAEHDNADYKSLMTMLEELLPPNFLLGPSRLDDLLHQAWETQVRNCPLHIGKGKVVCEDINILRDHRCTSVNFPSKTIQVVSDHETEIWTLKFSPCGEYLASAGKSGIVYIWKVKSDHKIAYLNRFVLHEDIDGIGSLSWSSDSRYLACGATEHRTIGVYLFDISKCTPTSNSGDQNEYVRLPTEKFSVASFFPNSGHKLVCGDQKGNFAMFDMDLELSDKRNDFDGFRIRSLCCLKDGKTVLAADTLNRIRAYDFEKRIDHLLIQETSPIIAFTVDATEKHCLITTKDHGIRMWCLDTHTLIQSFFGSIHSELVVGACFGGINDIFIASGSEKNNRIMIWKRTDKHPIKYLDGHKRGVNTVAWNPKYKNMLVSGSDDHTIRVWSTRSKSKENHEKVLPEVVSRPAKDDKNPNLEITKTRNGRTKNKKKVN</sequence>
<accession>A0AC34GPR3</accession>
<reference evidence="2" key="1">
    <citation type="submission" date="2022-11" db="UniProtKB">
        <authorList>
            <consortium name="WormBaseParasite"/>
        </authorList>
    </citation>
    <scope>IDENTIFICATION</scope>
</reference>
<dbReference type="Proteomes" id="UP000887579">
    <property type="component" value="Unplaced"/>
</dbReference>
<dbReference type="WBParaSite" id="ES5_v2.g6325.t1">
    <property type="protein sequence ID" value="ES5_v2.g6325.t1"/>
    <property type="gene ID" value="ES5_v2.g6325"/>
</dbReference>
<organism evidence="1 2">
    <name type="scientific">Panagrolaimus sp. ES5</name>
    <dbReference type="NCBI Taxonomy" id="591445"/>
    <lineage>
        <taxon>Eukaryota</taxon>
        <taxon>Metazoa</taxon>
        <taxon>Ecdysozoa</taxon>
        <taxon>Nematoda</taxon>
        <taxon>Chromadorea</taxon>
        <taxon>Rhabditida</taxon>
        <taxon>Tylenchina</taxon>
        <taxon>Panagrolaimomorpha</taxon>
        <taxon>Panagrolaimoidea</taxon>
        <taxon>Panagrolaimidae</taxon>
        <taxon>Panagrolaimus</taxon>
    </lineage>
</organism>
<protein>
    <submittedName>
        <fullName evidence="2">LisH domain-containing protein</fullName>
    </submittedName>
</protein>
<evidence type="ECO:0000313" key="2">
    <source>
        <dbReference type="WBParaSite" id="ES5_v2.g6325.t1"/>
    </source>
</evidence>
<evidence type="ECO:0000313" key="1">
    <source>
        <dbReference type="Proteomes" id="UP000887579"/>
    </source>
</evidence>